<dbReference type="AlphaFoldDB" id="A0A0F9DTF5"/>
<sequence>MLEAAALLLIFCGVVHSYLGEKYILIRLFKRDNLPKLLGSDWFTKRVLRFAWHLTTIAWWGFAAIIYFILNPSGNYSIDILHIIAVMFILSGILSLAFTRGKHLSWICFFGIAGLCIAVGNNY</sequence>
<keyword evidence="1" id="KW-0812">Transmembrane</keyword>
<organism evidence="2">
    <name type="scientific">marine sediment metagenome</name>
    <dbReference type="NCBI Taxonomy" id="412755"/>
    <lineage>
        <taxon>unclassified sequences</taxon>
        <taxon>metagenomes</taxon>
        <taxon>ecological metagenomes</taxon>
    </lineage>
</organism>
<name>A0A0F9DTF5_9ZZZZ</name>
<feature type="transmembrane region" description="Helical" evidence="1">
    <location>
        <begin position="77"/>
        <end position="98"/>
    </location>
</feature>
<protein>
    <submittedName>
        <fullName evidence="2">Uncharacterized protein</fullName>
    </submittedName>
</protein>
<evidence type="ECO:0000313" key="2">
    <source>
        <dbReference type="EMBL" id="KKL57026.1"/>
    </source>
</evidence>
<accession>A0A0F9DTF5</accession>
<comment type="caution">
    <text evidence="2">The sequence shown here is derived from an EMBL/GenBank/DDBJ whole genome shotgun (WGS) entry which is preliminary data.</text>
</comment>
<dbReference type="EMBL" id="LAZR01030301">
    <property type="protein sequence ID" value="KKL57026.1"/>
    <property type="molecule type" value="Genomic_DNA"/>
</dbReference>
<reference evidence="2" key="1">
    <citation type="journal article" date="2015" name="Nature">
        <title>Complex archaea that bridge the gap between prokaryotes and eukaryotes.</title>
        <authorList>
            <person name="Spang A."/>
            <person name="Saw J.H."/>
            <person name="Jorgensen S.L."/>
            <person name="Zaremba-Niedzwiedzka K."/>
            <person name="Martijn J."/>
            <person name="Lind A.E."/>
            <person name="van Eijk R."/>
            <person name="Schleper C."/>
            <person name="Guy L."/>
            <person name="Ettema T.J."/>
        </authorList>
    </citation>
    <scope>NUCLEOTIDE SEQUENCE</scope>
</reference>
<keyword evidence="1" id="KW-1133">Transmembrane helix</keyword>
<feature type="transmembrane region" description="Helical" evidence="1">
    <location>
        <begin position="50"/>
        <end position="70"/>
    </location>
</feature>
<evidence type="ECO:0000256" key="1">
    <source>
        <dbReference type="SAM" id="Phobius"/>
    </source>
</evidence>
<keyword evidence="1" id="KW-0472">Membrane</keyword>
<gene>
    <name evidence="2" type="ORF">LCGC14_2239530</name>
</gene>
<proteinExistence type="predicted"/>
<feature type="transmembrane region" description="Helical" evidence="1">
    <location>
        <begin position="104"/>
        <end position="121"/>
    </location>
</feature>